<evidence type="ECO:0000256" key="11">
    <source>
        <dbReference type="ARBA" id="ARBA00034617"/>
    </source>
</evidence>
<keyword evidence="2 15" id="KW-0547">Nucleotide-binding</keyword>
<dbReference type="InterPro" id="IPR011604">
    <property type="entry name" value="PDDEXK-like_dom_sf"/>
</dbReference>
<reference evidence="20" key="1">
    <citation type="journal article" date="2019" name="Int. J. Syst. Evol. Microbiol.">
        <title>The Global Catalogue of Microorganisms (GCM) 10K type strain sequencing project: providing services to taxonomists for standard genome sequencing and annotation.</title>
        <authorList>
            <consortium name="The Broad Institute Genomics Platform"/>
            <consortium name="The Broad Institute Genome Sequencing Center for Infectious Disease"/>
            <person name="Wu L."/>
            <person name="Ma J."/>
        </authorList>
    </citation>
    <scope>NUCLEOTIDE SEQUENCE [LARGE SCALE GENOMIC DNA]</scope>
    <source>
        <strain evidence="20">CCUG 60524</strain>
    </source>
</reference>
<dbReference type="SUPFAM" id="SSF52980">
    <property type="entry name" value="Restriction endonuclease-like"/>
    <property type="match status" value="1"/>
</dbReference>
<dbReference type="Gene3D" id="3.40.50.300">
    <property type="entry name" value="P-loop containing nucleotide triphosphate hydrolases"/>
    <property type="match status" value="4"/>
</dbReference>
<keyword evidence="3" id="KW-0227">DNA damage</keyword>
<dbReference type="EMBL" id="JBHTJT010000051">
    <property type="protein sequence ID" value="MFD0982281.1"/>
    <property type="molecule type" value="Genomic_DNA"/>
</dbReference>
<name>A0ABW3IXM9_9RHOB</name>
<gene>
    <name evidence="19" type="primary">addA</name>
    <name evidence="19" type="ORF">ACFQ2S_21820</name>
</gene>
<dbReference type="Pfam" id="PF12705">
    <property type="entry name" value="PDDEXK_1"/>
    <property type="match status" value="1"/>
</dbReference>
<evidence type="ECO:0000256" key="13">
    <source>
        <dbReference type="ARBA" id="ARBA00034923"/>
    </source>
</evidence>
<feature type="region of interest" description="Disordered" evidence="16">
    <location>
        <begin position="927"/>
        <end position="961"/>
    </location>
</feature>
<sequence>MTTLQFDEATRHQITAADPRASTWLSANAGSGKTRVLTDRVARLLLDDVPPQNILCLTYTKAAASEMQNRLFRRLGEWSMREDDELREALAQLGVARALDADTLARARRLFARAIETPGGLKIQTIHSFCAGLLRRFPLEAGVSPGFTELDEDATARLQTEVLDTVALRAPEAFAEMAALIGDSDLTGLASEISAHRTLFPAAPSRDAVLALYDLPPGFDAPAAFAALDVTCSGLALDAIADTLGGQSATMVTLAGHLRQVITNGIDPASFDTLCRACLYASGENIHRPKPSALTKKAREALGALADDFDTLSEEVAETRQRLMAIEAGRRTLALHRFAAAFLPEYARRKEEGGWLDFDDQIERAERLLAQPGIAEWVLYKLDGGIDHVLVDEAQDTSPLQWRVIEHLTREFTSGAGRSDVGERSIFVVGDLKQSIYSFQGADPAGFIRMRQTFAERLDAIDLRLQQLELKYSFRSSGEILGAVDCTFGQGDLRGMGDAVSHIAFKGQMPGRVDLWPLVEPSEKPESGDWFDPVDRRSDEHHTMRLARQVADQIREMVDTGFLWEERDSGFAERPIGAGDVLVLVQSRGPLFHEIIRACKTAGLEVAGADVLKLGEELAVRDIRATLSFLATPEDDLSLAAALRSPLFGWTEADLYDLAAGRAQGELLWRALRNRAAQFPETVAMLWDLLGQLDYLRPYDLIERLLIRHDGRRRLVARLGEEASDGIDSLLAQALDLEQSGPLSLTGFLARMEGAEVKVKRRAEGRSSKVRVMTVHGAKGLESPIVILPDTGNRRTPRMYKGRLLSGPEGVPLWSMSQGNGPGTLSELKQAAVTRQLEESQRLLYVAMTRAEQWLIVAAAGDLGKAGDSWYEQVQTGLEARRAVAHDFAEGPGLRLESSHWSAGKRPAPEAQAIAATPSLPDWLEQPAEAADRPPATLSPSDLGEAKVMPGEPRAEGGGLDTETAMLRGTRIHLLLEHLAPCPPADRPALASALLGPEVSDPEHSELLRESLRILEEPDLEFLFAPGTLAEVPLSASLPELGGRRIHGTIDRLVIGAGHVLAVDFKTNALVPDVAEQTPLGLLRQMGCYAFGLKQVFPEHEIRTAILWTRSARLVHLPAALVHEAVSGVPLP</sequence>
<evidence type="ECO:0000256" key="9">
    <source>
        <dbReference type="ARBA" id="ARBA00023204"/>
    </source>
</evidence>
<evidence type="ECO:0000259" key="18">
    <source>
        <dbReference type="PROSITE" id="PS51217"/>
    </source>
</evidence>
<evidence type="ECO:0000256" key="10">
    <source>
        <dbReference type="ARBA" id="ARBA00023235"/>
    </source>
</evidence>
<keyword evidence="8" id="KW-0238">DNA-binding</keyword>
<keyword evidence="7 15" id="KW-0067">ATP-binding</keyword>
<evidence type="ECO:0000256" key="6">
    <source>
        <dbReference type="ARBA" id="ARBA00022839"/>
    </source>
</evidence>
<dbReference type="SUPFAM" id="SSF52540">
    <property type="entry name" value="P-loop containing nucleoside triphosphate hydrolases"/>
    <property type="match status" value="1"/>
</dbReference>
<comment type="catalytic activity">
    <reaction evidence="14">
        <text>ATP + H2O = ADP + phosphate + H(+)</text>
        <dbReference type="Rhea" id="RHEA:13065"/>
        <dbReference type="ChEBI" id="CHEBI:15377"/>
        <dbReference type="ChEBI" id="CHEBI:15378"/>
        <dbReference type="ChEBI" id="CHEBI:30616"/>
        <dbReference type="ChEBI" id="CHEBI:43474"/>
        <dbReference type="ChEBI" id="CHEBI:456216"/>
        <dbReference type="EC" id="5.6.2.4"/>
    </reaction>
</comment>
<evidence type="ECO:0000256" key="7">
    <source>
        <dbReference type="ARBA" id="ARBA00022840"/>
    </source>
</evidence>
<dbReference type="PROSITE" id="PS51217">
    <property type="entry name" value="UVRD_HELICASE_CTER"/>
    <property type="match status" value="1"/>
</dbReference>
<evidence type="ECO:0000259" key="17">
    <source>
        <dbReference type="PROSITE" id="PS51198"/>
    </source>
</evidence>
<feature type="domain" description="UvrD-like helicase ATP-binding" evidence="17">
    <location>
        <begin position="6"/>
        <end position="477"/>
    </location>
</feature>
<dbReference type="PANTHER" id="PTHR11070:SF2">
    <property type="entry name" value="ATP-DEPENDENT DNA HELICASE SRS2"/>
    <property type="match status" value="1"/>
</dbReference>
<dbReference type="Pfam" id="PF13361">
    <property type="entry name" value="UvrD_C"/>
    <property type="match status" value="1"/>
</dbReference>
<keyword evidence="10" id="KW-0413">Isomerase</keyword>
<evidence type="ECO:0000256" key="1">
    <source>
        <dbReference type="ARBA" id="ARBA00022722"/>
    </source>
</evidence>
<keyword evidence="20" id="KW-1185">Reference proteome</keyword>
<dbReference type="InterPro" id="IPR014151">
    <property type="entry name" value="DNA_helicase_AddA"/>
</dbReference>
<evidence type="ECO:0000256" key="5">
    <source>
        <dbReference type="ARBA" id="ARBA00022806"/>
    </source>
</evidence>
<evidence type="ECO:0000313" key="20">
    <source>
        <dbReference type="Proteomes" id="UP001597108"/>
    </source>
</evidence>
<evidence type="ECO:0000256" key="4">
    <source>
        <dbReference type="ARBA" id="ARBA00022801"/>
    </source>
</evidence>
<evidence type="ECO:0000256" key="8">
    <source>
        <dbReference type="ARBA" id="ARBA00023125"/>
    </source>
</evidence>
<evidence type="ECO:0000256" key="3">
    <source>
        <dbReference type="ARBA" id="ARBA00022763"/>
    </source>
</evidence>
<dbReference type="InterPro" id="IPR011335">
    <property type="entry name" value="Restrct_endonuc-II-like"/>
</dbReference>
<organism evidence="19 20">
    <name type="scientific">Tropicimonas aquimaris</name>
    <dbReference type="NCBI Taxonomy" id="914152"/>
    <lineage>
        <taxon>Bacteria</taxon>
        <taxon>Pseudomonadati</taxon>
        <taxon>Pseudomonadota</taxon>
        <taxon>Alphaproteobacteria</taxon>
        <taxon>Rhodobacterales</taxon>
        <taxon>Roseobacteraceae</taxon>
        <taxon>Tropicimonas</taxon>
    </lineage>
</organism>
<keyword evidence="1" id="KW-0540">Nuclease</keyword>
<proteinExistence type="predicted"/>
<comment type="catalytic activity">
    <reaction evidence="11">
        <text>Couples ATP hydrolysis with the unwinding of duplex DNA by translocating in the 3'-5' direction.</text>
        <dbReference type="EC" id="5.6.2.4"/>
    </reaction>
</comment>
<keyword evidence="9" id="KW-0234">DNA repair</keyword>
<protein>
    <recommendedName>
        <fullName evidence="12">DNA 3'-5' helicase</fullName>
        <ecNumber evidence="12">5.6.2.4</ecNumber>
    </recommendedName>
    <alternativeName>
        <fullName evidence="13">DNA 3'-5' helicase II</fullName>
    </alternativeName>
</protein>
<evidence type="ECO:0000256" key="16">
    <source>
        <dbReference type="SAM" id="MobiDB-lite"/>
    </source>
</evidence>
<dbReference type="NCBIfam" id="TIGR02784">
    <property type="entry name" value="addA_alphas"/>
    <property type="match status" value="1"/>
</dbReference>
<evidence type="ECO:0000256" key="14">
    <source>
        <dbReference type="ARBA" id="ARBA00048988"/>
    </source>
</evidence>
<evidence type="ECO:0000256" key="2">
    <source>
        <dbReference type="ARBA" id="ARBA00022741"/>
    </source>
</evidence>
<keyword evidence="4 15" id="KW-0378">Hydrolase</keyword>
<dbReference type="InterPro" id="IPR014017">
    <property type="entry name" value="DNA_helicase_UvrD-like_C"/>
</dbReference>
<comment type="caution">
    <text evidence="19">The sequence shown here is derived from an EMBL/GenBank/DDBJ whole genome shotgun (WGS) entry which is preliminary data.</text>
</comment>
<dbReference type="InterPro" id="IPR000212">
    <property type="entry name" value="DNA_helicase_UvrD/REP"/>
</dbReference>
<dbReference type="EC" id="5.6.2.4" evidence="12"/>
<dbReference type="Proteomes" id="UP001597108">
    <property type="component" value="Unassembled WGS sequence"/>
</dbReference>
<dbReference type="InterPro" id="IPR027417">
    <property type="entry name" value="P-loop_NTPase"/>
</dbReference>
<evidence type="ECO:0000256" key="15">
    <source>
        <dbReference type="PROSITE-ProRule" id="PRU00560"/>
    </source>
</evidence>
<accession>A0ABW3IXM9</accession>
<dbReference type="RefSeq" id="WP_386077990.1">
    <property type="nucleotide sequence ID" value="NZ_JBHTJT010000051.1"/>
</dbReference>
<dbReference type="PROSITE" id="PS51198">
    <property type="entry name" value="UVRD_HELICASE_ATP_BIND"/>
    <property type="match status" value="1"/>
</dbReference>
<dbReference type="Pfam" id="PF00580">
    <property type="entry name" value="UvrD-helicase"/>
    <property type="match status" value="1"/>
</dbReference>
<dbReference type="Gene3D" id="1.10.486.10">
    <property type="entry name" value="PCRA, domain 4"/>
    <property type="match status" value="1"/>
</dbReference>
<feature type="domain" description="UvrD-like helicase C-terminal" evidence="18">
    <location>
        <begin position="494"/>
        <end position="780"/>
    </location>
</feature>
<evidence type="ECO:0000313" key="19">
    <source>
        <dbReference type="EMBL" id="MFD0982281.1"/>
    </source>
</evidence>
<dbReference type="GO" id="GO:0004386">
    <property type="term" value="F:helicase activity"/>
    <property type="evidence" value="ECO:0007669"/>
    <property type="project" value="UniProtKB-KW"/>
</dbReference>
<dbReference type="Gene3D" id="3.90.320.10">
    <property type="match status" value="1"/>
</dbReference>
<keyword evidence="5 15" id="KW-0347">Helicase</keyword>
<keyword evidence="6" id="KW-0269">Exonuclease</keyword>
<evidence type="ECO:0000256" key="12">
    <source>
        <dbReference type="ARBA" id="ARBA00034808"/>
    </source>
</evidence>
<feature type="binding site" evidence="15">
    <location>
        <begin position="27"/>
        <end position="34"/>
    </location>
    <ligand>
        <name>ATP</name>
        <dbReference type="ChEBI" id="CHEBI:30616"/>
    </ligand>
</feature>
<dbReference type="InterPro" id="IPR038726">
    <property type="entry name" value="PDDEXK_AddAB-type"/>
</dbReference>
<dbReference type="InterPro" id="IPR014016">
    <property type="entry name" value="UvrD-like_ATP-bd"/>
</dbReference>
<dbReference type="PANTHER" id="PTHR11070">
    <property type="entry name" value="UVRD / RECB / PCRA DNA HELICASE FAMILY MEMBER"/>
    <property type="match status" value="1"/>
</dbReference>